<dbReference type="SUPFAM" id="SSF82199">
    <property type="entry name" value="SET domain"/>
    <property type="match status" value="1"/>
</dbReference>
<name>A0A3P7KWL0_DIBLA</name>
<keyword evidence="8" id="KW-1185">Reference proteome</keyword>
<dbReference type="PANTHER" id="PTHR46462:SF3">
    <property type="entry name" value="UPSET, ISOFORM A"/>
    <property type="match status" value="1"/>
</dbReference>
<feature type="compositionally biased region" description="Acidic residues" evidence="5">
    <location>
        <begin position="763"/>
        <end position="791"/>
    </location>
</feature>
<dbReference type="InterPro" id="IPR001965">
    <property type="entry name" value="Znf_PHD"/>
</dbReference>
<dbReference type="InterPro" id="IPR001214">
    <property type="entry name" value="SET_dom"/>
</dbReference>
<dbReference type="PROSITE" id="PS50280">
    <property type="entry name" value="SET"/>
    <property type="match status" value="1"/>
</dbReference>
<keyword evidence="1" id="KW-0479">Metal-binding</keyword>
<feature type="region of interest" description="Disordered" evidence="5">
    <location>
        <begin position="734"/>
        <end position="807"/>
    </location>
</feature>
<dbReference type="Gene3D" id="3.30.40.10">
    <property type="entry name" value="Zinc/RING finger domain, C3HC4 (zinc finger)"/>
    <property type="match status" value="1"/>
</dbReference>
<dbReference type="InterPro" id="IPR046341">
    <property type="entry name" value="SET_dom_sf"/>
</dbReference>
<organism evidence="7 8">
    <name type="scientific">Dibothriocephalus latus</name>
    <name type="common">Fish tapeworm</name>
    <name type="synonym">Diphyllobothrium latum</name>
    <dbReference type="NCBI Taxonomy" id="60516"/>
    <lineage>
        <taxon>Eukaryota</taxon>
        <taxon>Metazoa</taxon>
        <taxon>Spiralia</taxon>
        <taxon>Lophotrochozoa</taxon>
        <taxon>Platyhelminthes</taxon>
        <taxon>Cestoda</taxon>
        <taxon>Eucestoda</taxon>
        <taxon>Diphyllobothriidea</taxon>
        <taxon>Diphyllobothriidae</taxon>
        <taxon>Dibothriocephalus</taxon>
    </lineage>
</organism>
<evidence type="ECO:0000256" key="3">
    <source>
        <dbReference type="ARBA" id="ARBA00022833"/>
    </source>
</evidence>
<dbReference type="GO" id="GO:0006325">
    <property type="term" value="P:chromatin organization"/>
    <property type="evidence" value="ECO:0007669"/>
    <property type="project" value="UniProtKB-KW"/>
</dbReference>
<evidence type="ECO:0000313" key="8">
    <source>
        <dbReference type="Proteomes" id="UP000281553"/>
    </source>
</evidence>
<dbReference type="PANTHER" id="PTHR46462">
    <property type="entry name" value="UPSET, ISOFORM A"/>
    <property type="match status" value="1"/>
</dbReference>
<dbReference type="SUPFAM" id="SSF57903">
    <property type="entry name" value="FYVE/PHD zinc finger"/>
    <property type="match status" value="1"/>
</dbReference>
<dbReference type="InterPro" id="IPR019786">
    <property type="entry name" value="Zinc_finger_PHD-type_CS"/>
</dbReference>
<dbReference type="InterPro" id="IPR011011">
    <property type="entry name" value="Znf_FYVE_PHD"/>
</dbReference>
<dbReference type="CDD" id="cd10529">
    <property type="entry name" value="SET_SETD5-like"/>
    <property type="match status" value="1"/>
</dbReference>
<feature type="compositionally biased region" description="Polar residues" evidence="5">
    <location>
        <begin position="1"/>
        <end position="12"/>
    </location>
</feature>
<evidence type="ECO:0000259" key="6">
    <source>
        <dbReference type="PROSITE" id="PS50280"/>
    </source>
</evidence>
<feature type="domain" description="SET" evidence="6">
    <location>
        <begin position="592"/>
        <end position="720"/>
    </location>
</feature>
<dbReference type="SMART" id="SM00249">
    <property type="entry name" value="PHD"/>
    <property type="match status" value="1"/>
</dbReference>
<keyword evidence="3" id="KW-0862">Zinc</keyword>
<accession>A0A3P7KWL0</accession>
<evidence type="ECO:0000256" key="5">
    <source>
        <dbReference type="SAM" id="MobiDB-lite"/>
    </source>
</evidence>
<dbReference type="GO" id="GO:0006355">
    <property type="term" value="P:regulation of DNA-templated transcription"/>
    <property type="evidence" value="ECO:0007669"/>
    <property type="project" value="TreeGrafter"/>
</dbReference>
<protein>
    <recommendedName>
        <fullName evidence="6">SET domain-containing protein</fullName>
    </recommendedName>
</protein>
<dbReference type="Gene3D" id="2.170.270.10">
    <property type="entry name" value="SET domain"/>
    <property type="match status" value="1"/>
</dbReference>
<sequence length="844" mass="93048">MDLNISCTSSLDQRVPDSFPPYDTDSPEGTFGEPVPFVPDVGSNVVINEHNKNIPIFGSPPKIWSGKRVLCSFSANGSDSDEYPFHAVTFGESASLTGLSYNDHSYAKTDQGESRNCPENGDNQLALLAKLALAKHDSPESSHVDCLGDFDSPVDNLCISDSLVERSSGTTKSSGVPHVTIIKQPYVSPTNGHQVANQFQPHLPGTTCKVTPTNGRAILLAPTRSSLATSVQIHRVTSVAPQPVLLRTDMPPISVDGNSVQNPPAAVPAQFRCICGFTHDDGCLVQCTSCRILQHAECMTPPGTILPKPYFCESCQPRPVMPTEAANLQRKKLAAAGINQMAPTKTIRLANAGIRFPTNKFNSPTGAIQHIAPSNRFFLTTPVNGALPVRPIQVRLGELPSGAVIGQSVGNTTIYQVDASALNQFQPRTINLDPRPYVTCGQRASKRKQDLFTLAGESSTAFDNMSTNFRFEETASTEESEELPCPKFYRAPSSTSEVEANKSAYAPRVSTNYTGRSTVNQETIVNSSAHNVPEPASPDVVIWNDSYEEASETRISDALKQRIRNVFLTSSARELDNPQISDSTLSSVSRAHRCRVASLEFNKKGLVATEHIYPRQPIVEYRGNAMLLSEYNEQQDYRRNYNPFMLFYKKLDKTVICVDARNYGNEARFIRRSCNPNCEVRLVFPPTDSFSSVINPQCIKFIVAATRVIPSGTELTIPFDFDYTSCCPTDGDATGHPQQLYDPPSQFHSDKFSPRHDWSHDASDDDVDDDNSEDDDEDEREQEEEEDDDEEAHLPKPFDESAYGSYSSFHRRLGPDLKVETSALSDRTRGKIPIRYVLIVHACL</sequence>
<evidence type="ECO:0000256" key="2">
    <source>
        <dbReference type="ARBA" id="ARBA00022771"/>
    </source>
</evidence>
<dbReference type="GO" id="GO:0070210">
    <property type="term" value="C:Rpd3L-Expanded complex"/>
    <property type="evidence" value="ECO:0007669"/>
    <property type="project" value="TreeGrafter"/>
</dbReference>
<dbReference type="GO" id="GO:0008270">
    <property type="term" value="F:zinc ion binding"/>
    <property type="evidence" value="ECO:0007669"/>
    <property type="project" value="UniProtKB-KW"/>
</dbReference>
<dbReference type="AlphaFoldDB" id="A0A3P7KWL0"/>
<keyword evidence="2" id="KW-0863">Zinc-finger</keyword>
<feature type="region of interest" description="Disordered" evidence="5">
    <location>
        <begin position="1"/>
        <end position="29"/>
    </location>
</feature>
<dbReference type="SMART" id="SM00317">
    <property type="entry name" value="SET"/>
    <property type="match status" value="1"/>
</dbReference>
<gene>
    <name evidence="7" type="ORF">DILT_LOCUS4805</name>
</gene>
<keyword evidence="4" id="KW-0156">Chromatin regulator</keyword>
<dbReference type="OrthoDB" id="1928087at2759"/>
<proteinExistence type="predicted"/>
<dbReference type="GO" id="GO:0034967">
    <property type="term" value="C:Set3 complex"/>
    <property type="evidence" value="ECO:0007669"/>
    <property type="project" value="TreeGrafter"/>
</dbReference>
<dbReference type="PROSITE" id="PS01359">
    <property type="entry name" value="ZF_PHD_1"/>
    <property type="match status" value="1"/>
</dbReference>
<feature type="compositionally biased region" description="Basic and acidic residues" evidence="5">
    <location>
        <begin position="748"/>
        <end position="762"/>
    </location>
</feature>
<dbReference type="InterPro" id="IPR013083">
    <property type="entry name" value="Znf_RING/FYVE/PHD"/>
</dbReference>
<dbReference type="EMBL" id="UYRU01046152">
    <property type="protein sequence ID" value="VDN08974.1"/>
    <property type="molecule type" value="Genomic_DNA"/>
</dbReference>
<dbReference type="Pfam" id="PF00856">
    <property type="entry name" value="SET"/>
    <property type="match status" value="1"/>
</dbReference>
<evidence type="ECO:0000256" key="4">
    <source>
        <dbReference type="ARBA" id="ARBA00022853"/>
    </source>
</evidence>
<dbReference type="Proteomes" id="UP000281553">
    <property type="component" value="Unassembled WGS sequence"/>
</dbReference>
<reference evidence="7 8" key="1">
    <citation type="submission" date="2018-11" db="EMBL/GenBank/DDBJ databases">
        <authorList>
            <consortium name="Pathogen Informatics"/>
        </authorList>
    </citation>
    <scope>NUCLEOTIDE SEQUENCE [LARGE SCALE GENOMIC DNA]</scope>
</reference>
<evidence type="ECO:0000313" key="7">
    <source>
        <dbReference type="EMBL" id="VDN08974.1"/>
    </source>
</evidence>
<evidence type="ECO:0000256" key="1">
    <source>
        <dbReference type="ARBA" id="ARBA00022723"/>
    </source>
</evidence>